<dbReference type="OrthoDB" id="2196114at2759"/>
<comment type="subcellular location">
    <subcellularLocation>
        <location evidence="3">Chromosome</location>
        <location evidence="3">Centromere</location>
    </subcellularLocation>
    <subcellularLocation>
        <location evidence="2">Cytoplasm</location>
        <location evidence="2">Cytoskeleton</location>
        <location evidence="2">Spindle</location>
    </subcellularLocation>
    <subcellularLocation>
        <location evidence="1">Nucleus</location>
    </subcellularLocation>
</comment>
<keyword evidence="16" id="KW-0137">Centromere</keyword>
<keyword evidence="14" id="KW-0539">Nucleus</keyword>
<dbReference type="PROSITE" id="PS50143">
    <property type="entry name" value="BIR_REPEAT_2"/>
    <property type="match status" value="1"/>
</dbReference>
<name>A0A0M3QXQ3_DROBS</name>
<dbReference type="Proteomes" id="UP000494163">
    <property type="component" value="Chromosome 3R"/>
</dbReference>
<keyword evidence="12" id="KW-0832">Ubl conjugation</keyword>
<protein>
    <submittedName>
        <fullName evidence="17">Det</fullName>
    </submittedName>
</protein>
<evidence type="ECO:0000256" key="9">
    <source>
        <dbReference type="ARBA" id="ARBA00022776"/>
    </source>
</evidence>
<accession>A0A0M3QXQ3</accession>
<evidence type="ECO:0000256" key="6">
    <source>
        <dbReference type="ARBA" id="ARBA00022553"/>
    </source>
</evidence>
<keyword evidence="8" id="KW-0479">Metal-binding</keyword>
<evidence type="ECO:0000256" key="1">
    <source>
        <dbReference type="ARBA" id="ARBA00004123"/>
    </source>
</evidence>
<dbReference type="PANTHER" id="PTHR46771:SF5">
    <property type="entry name" value="DETERIN"/>
    <property type="match status" value="1"/>
</dbReference>
<dbReference type="EMBL" id="CP012526">
    <property type="protein sequence ID" value="ALC46269.1"/>
    <property type="molecule type" value="Genomic_DNA"/>
</dbReference>
<keyword evidence="11" id="KW-0862">Zinc</keyword>
<keyword evidence="6" id="KW-0597">Phosphoprotein</keyword>
<evidence type="ECO:0000256" key="11">
    <source>
        <dbReference type="ARBA" id="ARBA00022833"/>
    </source>
</evidence>
<evidence type="ECO:0000256" key="14">
    <source>
        <dbReference type="ARBA" id="ARBA00023242"/>
    </source>
</evidence>
<dbReference type="STRING" id="30019.A0A0M3QXQ3"/>
<dbReference type="GO" id="GO:0005819">
    <property type="term" value="C:spindle"/>
    <property type="evidence" value="ECO:0007669"/>
    <property type="project" value="UniProtKB-SubCell"/>
</dbReference>
<dbReference type="InterPro" id="IPR051190">
    <property type="entry name" value="Baculoviral_IAP"/>
</dbReference>
<dbReference type="OMA" id="HAPQCEF"/>
<comment type="similarity">
    <text evidence="4">Belongs to the IAP family.</text>
</comment>
<dbReference type="SUPFAM" id="SSF57924">
    <property type="entry name" value="Inhibitor of apoptosis (IAP) repeat"/>
    <property type="match status" value="1"/>
</dbReference>
<dbReference type="Gene3D" id="1.10.1170.10">
    <property type="entry name" value="Inhibitor Of Apoptosis Protein (2mihbC-IAP-1), Chain A"/>
    <property type="match status" value="1"/>
</dbReference>
<dbReference type="CDD" id="cd00022">
    <property type="entry name" value="BIR"/>
    <property type="match status" value="1"/>
</dbReference>
<keyword evidence="5" id="KW-0963">Cytoplasm</keyword>
<feature type="non-terminal residue" evidence="17">
    <location>
        <position position="1"/>
    </location>
</feature>
<keyword evidence="18" id="KW-1185">Reference proteome</keyword>
<evidence type="ECO:0000256" key="16">
    <source>
        <dbReference type="ARBA" id="ARBA00023328"/>
    </source>
</evidence>
<evidence type="ECO:0000313" key="17">
    <source>
        <dbReference type="EMBL" id="ALC46269.1"/>
    </source>
</evidence>
<evidence type="ECO:0000256" key="5">
    <source>
        <dbReference type="ARBA" id="ARBA00022490"/>
    </source>
</evidence>
<dbReference type="PANTHER" id="PTHR46771">
    <property type="entry name" value="DETERIN"/>
    <property type="match status" value="1"/>
</dbReference>
<evidence type="ECO:0000256" key="4">
    <source>
        <dbReference type="ARBA" id="ARBA00006672"/>
    </source>
</evidence>
<dbReference type="AlphaFoldDB" id="A0A0M3QXQ3"/>
<sequence>KKLQLIMNTTVDMNENKLESFREFHVLEKHRMESYKDWPFPADSACSINKMAEAGFYWTGNAREPDTVTCFVCGKTLDGWESEDDPWKEHLRHAPQCEYAKLGCKEKDLTVGQFLKIFTNVVNKKIEMNVKKFKANFTKKNEAKLDEFVKLHY</sequence>
<evidence type="ECO:0000256" key="7">
    <source>
        <dbReference type="ARBA" id="ARBA00022618"/>
    </source>
</evidence>
<evidence type="ECO:0000256" key="12">
    <source>
        <dbReference type="ARBA" id="ARBA00022843"/>
    </source>
</evidence>
<dbReference type="GO" id="GO:0005634">
    <property type="term" value="C:nucleus"/>
    <property type="evidence" value="ECO:0007669"/>
    <property type="project" value="UniProtKB-SubCell"/>
</dbReference>
<keyword evidence="9" id="KW-0498">Mitosis</keyword>
<proteinExistence type="inferred from homology"/>
<keyword evidence="13" id="KW-0206">Cytoskeleton</keyword>
<evidence type="ECO:0000256" key="2">
    <source>
        <dbReference type="ARBA" id="ARBA00004186"/>
    </source>
</evidence>
<dbReference type="GO" id="GO:0046872">
    <property type="term" value="F:metal ion binding"/>
    <property type="evidence" value="ECO:0007669"/>
    <property type="project" value="UniProtKB-KW"/>
</dbReference>
<reference evidence="17 18" key="1">
    <citation type="submission" date="2015-08" db="EMBL/GenBank/DDBJ databases">
        <title>Ancestral chromatin configuration constrains chromatin evolution on differentiating sex chromosomes in Drosophila.</title>
        <authorList>
            <person name="Zhou Q."/>
            <person name="Bachtrog D."/>
        </authorList>
    </citation>
    <scope>NUCLEOTIDE SEQUENCE [LARGE SCALE GENOMIC DNA]</scope>
    <source>
        <tissue evidence="17">Whole larvae</tissue>
    </source>
</reference>
<evidence type="ECO:0000313" key="18">
    <source>
        <dbReference type="Proteomes" id="UP000494163"/>
    </source>
</evidence>
<dbReference type="GO" id="GO:0000775">
    <property type="term" value="C:chromosome, centromeric region"/>
    <property type="evidence" value="ECO:0007669"/>
    <property type="project" value="UniProtKB-SubCell"/>
</dbReference>
<dbReference type="GO" id="GO:0007059">
    <property type="term" value="P:chromosome segregation"/>
    <property type="evidence" value="ECO:0007669"/>
    <property type="project" value="UniProtKB-KW"/>
</dbReference>
<dbReference type="GO" id="GO:0051301">
    <property type="term" value="P:cell division"/>
    <property type="evidence" value="ECO:0007669"/>
    <property type="project" value="UniProtKB-KW"/>
</dbReference>
<dbReference type="InterPro" id="IPR001370">
    <property type="entry name" value="BIR_rpt"/>
</dbReference>
<keyword evidence="15" id="KW-0131">Cell cycle</keyword>
<dbReference type="SMART" id="SM00238">
    <property type="entry name" value="BIR"/>
    <property type="match status" value="1"/>
</dbReference>
<dbReference type="FunFam" id="1.10.1170.10:FF:000009">
    <property type="entry name" value="Baculoviral IAP repeat-containing protein 5"/>
    <property type="match status" value="1"/>
</dbReference>
<evidence type="ECO:0000256" key="10">
    <source>
        <dbReference type="ARBA" id="ARBA00022829"/>
    </source>
</evidence>
<gene>
    <name evidence="17" type="ORF">Dbus_chr3Rg1019</name>
</gene>
<evidence type="ECO:0000256" key="8">
    <source>
        <dbReference type="ARBA" id="ARBA00022723"/>
    </source>
</evidence>
<evidence type="ECO:0000256" key="3">
    <source>
        <dbReference type="ARBA" id="ARBA00004584"/>
    </source>
</evidence>
<evidence type="ECO:0000256" key="13">
    <source>
        <dbReference type="ARBA" id="ARBA00023212"/>
    </source>
</evidence>
<keyword evidence="10" id="KW-0159">Chromosome partition</keyword>
<keyword evidence="7" id="KW-0132">Cell division</keyword>
<evidence type="ECO:0000256" key="15">
    <source>
        <dbReference type="ARBA" id="ARBA00023306"/>
    </source>
</evidence>
<dbReference type="Pfam" id="PF00653">
    <property type="entry name" value="BIR"/>
    <property type="match status" value="1"/>
</dbReference>
<organism evidence="17 18">
    <name type="scientific">Drosophila busckii</name>
    <name type="common">Fruit fly</name>
    <dbReference type="NCBI Taxonomy" id="30019"/>
    <lineage>
        <taxon>Eukaryota</taxon>
        <taxon>Metazoa</taxon>
        <taxon>Ecdysozoa</taxon>
        <taxon>Arthropoda</taxon>
        <taxon>Hexapoda</taxon>
        <taxon>Insecta</taxon>
        <taxon>Pterygota</taxon>
        <taxon>Neoptera</taxon>
        <taxon>Endopterygota</taxon>
        <taxon>Diptera</taxon>
        <taxon>Brachycera</taxon>
        <taxon>Muscomorpha</taxon>
        <taxon>Ephydroidea</taxon>
        <taxon>Drosophilidae</taxon>
        <taxon>Drosophila</taxon>
    </lineage>
</organism>